<comment type="function">
    <text evidence="6">Responsible for synthesis of pseudouridine from uracil.</text>
</comment>
<dbReference type="InterPro" id="IPR006224">
    <property type="entry name" value="PsdUridine_synth_RluA-like_CS"/>
</dbReference>
<dbReference type="EMBL" id="BSOH01000037">
    <property type="protein sequence ID" value="GLR20166.1"/>
    <property type="molecule type" value="Genomic_DNA"/>
</dbReference>
<dbReference type="Pfam" id="PF01479">
    <property type="entry name" value="S4"/>
    <property type="match status" value="1"/>
</dbReference>
<dbReference type="Proteomes" id="UP001156666">
    <property type="component" value="Unassembled WGS sequence"/>
</dbReference>
<dbReference type="PROSITE" id="PS50889">
    <property type="entry name" value="S4"/>
    <property type="match status" value="1"/>
</dbReference>
<comment type="caution">
    <text evidence="8">The sequence shown here is derived from an EMBL/GenBank/DDBJ whole genome shotgun (WGS) entry which is preliminary data.</text>
</comment>
<evidence type="ECO:0000256" key="6">
    <source>
        <dbReference type="RuleBase" id="RU362028"/>
    </source>
</evidence>
<dbReference type="CDD" id="cd02869">
    <property type="entry name" value="PseudoU_synth_RluA_like"/>
    <property type="match status" value="1"/>
</dbReference>
<evidence type="ECO:0000256" key="5">
    <source>
        <dbReference type="PROSITE-ProRule" id="PRU00182"/>
    </source>
</evidence>
<evidence type="ECO:0000313" key="8">
    <source>
        <dbReference type="EMBL" id="GLR20166.1"/>
    </source>
</evidence>
<evidence type="ECO:0000313" key="9">
    <source>
        <dbReference type="Proteomes" id="UP001156666"/>
    </source>
</evidence>
<name>A0AA37SWP5_9BACT</name>
<gene>
    <name evidence="8" type="ORF">GCM10007940_47820</name>
</gene>
<dbReference type="Gene3D" id="3.30.2350.10">
    <property type="entry name" value="Pseudouridine synthase"/>
    <property type="match status" value="1"/>
</dbReference>
<dbReference type="SMART" id="SM00363">
    <property type="entry name" value="S4"/>
    <property type="match status" value="1"/>
</dbReference>
<dbReference type="FunFam" id="3.30.2350.10:FF:000006">
    <property type="entry name" value="Pseudouridine synthase"/>
    <property type="match status" value="1"/>
</dbReference>
<dbReference type="AlphaFoldDB" id="A0AA37SWP5"/>
<feature type="domain" description="RNA-binding S4" evidence="7">
    <location>
        <begin position="25"/>
        <end position="84"/>
    </location>
</feature>
<comment type="catalytic activity">
    <reaction evidence="6">
        <text>a uridine in RNA = a pseudouridine in RNA</text>
        <dbReference type="Rhea" id="RHEA:48348"/>
        <dbReference type="Rhea" id="RHEA-COMP:12068"/>
        <dbReference type="Rhea" id="RHEA-COMP:12069"/>
        <dbReference type="ChEBI" id="CHEBI:65314"/>
        <dbReference type="ChEBI" id="CHEBI:65315"/>
    </reaction>
</comment>
<dbReference type="InterPro" id="IPR036986">
    <property type="entry name" value="S4_RNA-bd_sf"/>
</dbReference>
<evidence type="ECO:0000256" key="1">
    <source>
        <dbReference type="ARBA" id="ARBA00010876"/>
    </source>
</evidence>
<dbReference type="GO" id="GO:0003723">
    <property type="term" value="F:RNA binding"/>
    <property type="evidence" value="ECO:0007669"/>
    <property type="project" value="UniProtKB-KW"/>
</dbReference>
<evidence type="ECO:0000259" key="7">
    <source>
        <dbReference type="SMART" id="SM00363"/>
    </source>
</evidence>
<keyword evidence="3 6" id="KW-0413">Isomerase</keyword>
<dbReference type="InterPro" id="IPR006145">
    <property type="entry name" value="PsdUridine_synth_RsuA/RluA"/>
</dbReference>
<dbReference type="InterPro" id="IPR020103">
    <property type="entry name" value="PsdUridine_synth_cat_dom_sf"/>
</dbReference>
<proteinExistence type="inferred from homology"/>
<dbReference type="PANTHER" id="PTHR21600">
    <property type="entry name" value="MITOCHONDRIAL RNA PSEUDOURIDINE SYNTHASE"/>
    <property type="match status" value="1"/>
</dbReference>
<keyword evidence="9" id="KW-1185">Reference proteome</keyword>
<dbReference type="InterPro" id="IPR002942">
    <property type="entry name" value="S4_RNA-bd"/>
</dbReference>
<feature type="active site" evidence="4">
    <location>
        <position position="152"/>
    </location>
</feature>
<dbReference type="NCBIfam" id="TIGR00005">
    <property type="entry name" value="rluA_subfam"/>
    <property type="match status" value="1"/>
</dbReference>
<dbReference type="PANTHER" id="PTHR21600:SF44">
    <property type="entry name" value="RIBOSOMAL LARGE SUBUNIT PSEUDOURIDINE SYNTHASE D"/>
    <property type="match status" value="1"/>
</dbReference>
<dbReference type="GO" id="GO:0120159">
    <property type="term" value="F:rRNA pseudouridine synthase activity"/>
    <property type="evidence" value="ECO:0007669"/>
    <property type="project" value="UniProtKB-ARBA"/>
</dbReference>
<comment type="similarity">
    <text evidence="1 6">Belongs to the pseudouridine synthase RluA family.</text>
</comment>
<dbReference type="EC" id="5.4.99.-" evidence="6"/>
<dbReference type="Pfam" id="PF00849">
    <property type="entry name" value="PseudoU_synth_2"/>
    <property type="match status" value="1"/>
</dbReference>
<dbReference type="SUPFAM" id="SSF55120">
    <property type="entry name" value="Pseudouridine synthase"/>
    <property type="match status" value="1"/>
</dbReference>
<dbReference type="SUPFAM" id="SSF55174">
    <property type="entry name" value="Alpha-L RNA-binding motif"/>
    <property type="match status" value="1"/>
</dbReference>
<keyword evidence="2 5" id="KW-0694">RNA-binding</keyword>
<accession>A0AA37SWP5</accession>
<dbReference type="InterPro" id="IPR006225">
    <property type="entry name" value="PsdUridine_synth_RluC/D"/>
</dbReference>
<organism evidence="8 9">
    <name type="scientific">Portibacter lacus</name>
    <dbReference type="NCBI Taxonomy" id="1099794"/>
    <lineage>
        <taxon>Bacteria</taxon>
        <taxon>Pseudomonadati</taxon>
        <taxon>Bacteroidota</taxon>
        <taxon>Saprospiria</taxon>
        <taxon>Saprospirales</taxon>
        <taxon>Haliscomenobacteraceae</taxon>
        <taxon>Portibacter</taxon>
    </lineage>
</organism>
<reference evidence="8" key="1">
    <citation type="journal article" date="2014" name="Int. J. Syst. Evol. Microbiol.">
        <title>Complete genome sequence of Corynebacterium casei LMG S-19264T (=DSM 44701T), isolated from a smear-ripened cheese.</title>
        <authorList>
            <consortium name="US DOE Joint Genome Institute (JGI-PGF)"/>
            <person name="Walter F."/>
            <person name="Albersmeier A."/>
            <person name="Kalinowski J."/>
            <person name="Ruckert C."/>
        </authorList>
    </citation>
    <scope>NUCLEOTIDE SEQUENCE</scope>
    <source>
        <strain evidence="8">NBRC 108769</strain>
    </source>
</reference>
<dbReference type="CDD" id="cd00165">
    <property type="entry name" value="S4"/>
    <property type="match status" value="1"/>
</dbReference>
<protein>
    <recommendedName>
        <fullName evidence="6">Pseudouridine synthase</fullName>
        <ecNumber evidence="6">5.4.99.-</ecNumber>
    </recommendedName>
</protein>
<dbReference type="GO" id="GO:0000455">
    <property type="term" value="P:enzyme-directed rRNA pseudouridine synthesis"/>
    <property type="evidence" value="ECO:0007669"/>
    <property type="project" value="UniProtKB-ARBA"/>
</dbReference>
<evidence type="ECO:0000256" key="4">
    <source>
        <dbReference type="PIRSR" id="PIRSR606225-1"/>
    </source>
</evidence>
<dbReference type="Gene3D" id="3.10.290.10">
    <property type="entry name" value="RNA-binding S4 domain"/>
    <property type="match status" value="1"/>
</dbReference>
<sequence>MTNDDVDEDLFEHYNILTDPGQRSMRIDKFLMERIEKASRNQIQIAIKAGNILVDDKEVKSNYKIRPGEYIKVFLNRPVDGFELIAEDIPLDIHYEDEHLMVVYKKPGMVVHPGVGNKSGTLVNALAYYFKKNLPVMDGNQADRPGLVHRIDKDTSGLLVIAKTPEAMKGLAAQFFDHSIERKYLALVWGNFDEESGTIEGNIGRHPRDRKLMTVFPDGDEGKVAVTHYKVVENFYYVSLVECQLETGRTHQIRVHMKHTNHPLFNDERYGGNKVVKGTVFSKYKTFVMNCFKILPRQALHAKSLGFIHPITKEKLYFETPLPDDMAEVLEKWRNYIANRKEIN</sequence>
<evidence type="ECO:0000256" key="2">
    <source>
        <dbReference type="ARBA" id="ARBA00022884"/>
    </source>
</evidence>
<evidence type="ECO:0000256" key="3">
    <source>
        <dbReference type="ARBA" id="ARBA00023235"/>
    </source>
</evidence>
<dbReference type="RefSeq" id="WP_235295003.1">
    <property type="nucleotide sequence ID" value="NZ_BSOH01000037.1"/>
</dbReference>
<dbReference type="InterPro" id="IPR050188">
    <property type="entry name" value="RluA_PseudoU_synthase"/>
</dbReference>
<reference evidence="8" key="2">
    <citation type="submission" date="2023-01" db="EMBL/GenBank/DDBJ databases">
        <title>Draft genome sequence of Portibacter lacus strain NBRC 108769.</title>
        <authorList>
            <person name="Sun Q."/>
            <person name="Mori K."/>
        </authorList>
    </citation>
    <scope>NUCLEOTIDE SEQUENCE</scope>
    <source>
        <strain evidence="8">NBRC 108769</strain>
    </source>
</reference>
<dbReference type="PROSITE" id="PS01129">
    <property type="entry name" value="PSI_RLU"/>
    <property type="match status" value="1"/>
</dbReference>